<dbReference type="PANTHER" id="PTHR42709:SF4">
    <property type="entry name" value="INNER MEMBRANE PROTEIN YQAA"/>
    <property type="match status" value="1"/>
</dbReference>
<reference evidence="3 4" key="1">
    <citation type="journal article" date="2014" name="Genome Announc.">
        <title>Genome Sequence of Gammaproteobacterial Pseudohaliea rubra Type Strain DSM 19751, Isolated from Coastal Seawater of the Mediterranean Sea.</title>
        <authorList>
            <person name="Spring S."/>
            <person name="Fiebig A."/>
            <person name="Riedel T."/>
            <person name="Goker M."/>
            <person name="Klenk H.P."/>
        </authorList>
    </citation>
    <scope>NUCLEOTIDE SEQUENCE [LARGE SCALE GENOMIC DNA]</scope>
    <source>
        <strain evidence="3 4">DSM 19751</strain>
    </source>
</reference>
<name>A0A095WXW7_9GAMM</name>
<dbReference type="AlphaFoldDB" id="A0A095WXW7"/>
<evidence type="ECO:0000256" key="1">
    <source>
        <dbReference type="SAM" id="Phobius"/>
    </source>
</evidence>
<dbReference type="GO" id="GO:0005886">
    <property type="term" value="C:plasma membrane"/>
    <property type="evidence" value="ECO:0007669"/>
    <property type="project" value="UniProtKB-ARBA"/>
</dbReference>
<organism evidence="3 4">
    <name type="scientific">Pseudohaliea rubra DSM 19751</name>
    <dbReference type="NCBI Taxonomy" id="1265313"/>
    <lineage>
        <taxon>Bacteria</taxon>
        <taxon>Pseudomonadati</taxon>
        <taxon>Pseudomonadota</taxon>
        <taxon>Gammaproteobacteria</taxon>
        <taxon>Cellvibrionales</taxon>
        <taxon>Halieaceae</taxon>
        <taxon>Pseudohaliea</taxon>
    </lineage>
</organism>
<gene>
    <name evidence="3" type="ORF">HRUBRA_01858</name>
</gene>
<keyword evidence="4" id="KW-1185">Reference proteome</keyword>
<dbReference type="Proteomes" id="UP000029640">
    <property type="component" value="Unassembled WGS sequence"/>
</dbReference>
<evidence type="ECO:0000259" key="2">
    <source>
        <dbReference type="Pfam" id="PF09335"/>
    </source>
</evidence>
<dbReference type="STRING" id="1265313.HRUBRA_01858"/>
<sequence>MAELTVLFASAFLAATFLPFYSEVVFLGLLASGSDPALLVAVATLGNTLGGLVNWVLGLALLRFRERRWWPVSERQLARATAWYSRYGYWSLLFAWLPLGGDALPLVAGTLQAPLWKVAPLLAVGKGLRYAALSLLVGTPQPG</sequence>
<feature type="domain" description="VTT" evidence="2">
    <location>
        <begin position="24"/>
        <end position="135"/>
    </location>
</feature>
<feature type="transmembrane region" description="Helical" evidence="1">
    <location>
        <begin position="38"/>
        <end position="62"/>
    </location>
</feature>
<protein>
    <submittedName>
        <fullName evidence="3">Putative membrane protein</fullName>
    </submittedName>
</protein>
<dbReference type="OrthoDB" id="9814483at2"/>
<proteinExistence type="predicted"/>
<dbReference type="InterPro" id="IPR032816">
    <property type="entry name" value="VTT_dom"/>
</dbReference>
<dbReference type="eggNOG" id="COG1238">
    <property type="taxonomic scope" value="Bacteria"/>
</dbReference>
<dbReference type="EMBL" id="AUVB01000054">
    <property type="protein sequence ID" value="KGE03479.1"/>
    <property type="molecule type" value="Genomic_DNA"/>
</dbReference>
<dbReference type="InterPro" id="IPR051311">
    <property type="entry name" value="DedA_domain"/>
</dbReference>
<dbReference type="PANTHER" id="PTHR42709">
    <property type="entry name" value="ALKALINE PHOSPHATASE LIKE PROTEIN"/>
    <property type="match status" value="1"/>
</dbReference>
<dbReference type="HOGENOM" id="CLU_125997_0_0_6"/>
<dbReference type="RefSeq" id="WP_035513406.1">
    <property type="nucleotide sequence ID" value="NZ_KN234745.1"/>
</dbReference>
<keyword evidence="1" id="KW-0472">Membrane</keyword>
<keyword evidence="1" id="KW-0812">Transmembrane</keyword>
<accession>A0A095WXW7</accession>
<evidence type="ECO:0000313" key="3">
    <source>
        <dbReference type="EMBL" id="KGE03479.1"/>
    </source>
</evidence>
<evidence type="ECO:0000313" key="4">
    <source>
        <dbReference type="Proteomes" id="UP000029640"/>
    </source>
</evidence>
<comment type="caution">
    <text evidence="3">The sequence shown here is derived from an EMBL/GenBank/DDBJ whole genome shotgun (WGS) entry which is preliminary data.</text>
</comment>
<dbReference type="Pfam" id="PF09335">
    <property type="entry name" value="VTT_dom"/>
    <property type="match status" value="1"/>
</dbReference>
<keyword evidence="1" id="KW-1133">Transmembrane helix</keyword>